<reference evidence="1" key="1">
    <citation type="journal article" date="2020" name="Stud. Mycol.">
        <title>101 Dothideomycetes genomes: a test case for predicting lifestyles and emergence of pathogens.</title>
        <authorList>
            <person name="Haridas S."/>
            <person name="Albert R."/>
            <person name="Binder M."/>
            <person name="Bloem J."/>
            <person name="Labutti K."/>
            <person name="Salamov A."/>
            <person name="Andreopoulos B."/>
            <person name="Baker S."/>
            <person name="Barry K."/>
            <person name="Bills G."/>
            <person name="Bluhm B."/>
            <person name="Cannon C."/>
            <person name="Castanera R."/>
            <person name="Culley D."/>
            <person name="Daum C."/>
            <person name="Ezra D."/>
            <person name="Gonzalez J."/>
            <person name="Henrissat B."/>
            <person name="Kuo A."/>
            <person name="Liang C."/>
            <person name="Lipzen A."/>
            <person name="Lutzoni F."/>
            <person name="Magnuson J."/>
            <person name="Mondo S."/>
            <person name="Nolan M."/>
            <person name="Ohm R."/>
            <person name="Pangilinan J."/>
            <person name="Park H.-J."/>
            <person name="Ramirez L."/>
            <person name="Alfaro M."/>
            <person name="Sun H."/>
            <person name="Tritt A."/>
            <person name="Yoshinaga Y."/>
            <person name="Zwiers L.-H."/>
            <person name="Turgeon B."/>
            <person name="Goodwin S."/>
            <person name="Spatafora J."/>
            <person name="Crous P."/>
            <person name="Grigoriev I."/>
        </authorList>
    </citation>
    <scope>NUCLEOTIDE SEQUENCE</scope>
    <source>
        <strain evidence="1">CBS 122367</strain>
    </source>
</reference>
<evidence type="ECO:0000313" key="1">
    <source>
        <dbReference type="EMBL" id="KAF2685531.1"/>
    </source>
</evidence>
<dbReference type="Proteomes" id="UP000799291">
    <property type="component" value="Unassembled WGS sequence"/>
</dbReference>
<organism evidence="1 2">
    <name type="scientific">Lentithecium fluviatile CBS 122367</name>
    <dbReference type="NCBI Taxonomy" id="1168545"/>
    <lineage>
        <taxon>Eukaryota</taxon>
        <taxon>Fungi</taxon>
        <taxon>Dikarya</taxon>
        <taxon>Ascomycota</taxon>
        <taxon>Pezizomycotina</taxon>
        <taxon>Dothideomycetes</taxon>
        <taxon>Pleosporomycetidae</taxon>
        <taxon>Pleosporales</taxon>
        <taxon>Massarineae</taxon>
        <taxon>Lentitheciaceae</taxon>
        <taxon>Lentithecium</taxon>
    </lineage>
</organism>
<evidence type="ECO:0000313" key="2">
    <source>
        <dbReference type="Proteomes" id="UP000799291"/>
    </source>
</evidence>
<accession>A0A6G1J5P4</accession>
<keyword evidence="2" id="KW-1185">Reference proteome</keyword>
<name>A0A6G1J5P4_9PLEO</name>
<protein>
    <submittedName>
        <fullName evidence="1">Uncharacterized protein</fullName>
    </submittedName>
</protein>
<gene>
    <name evidence="1" type="ORF">K458DRAFT_13607</name>
</gene>
<sequence length="169" mass="19394">MRSLTYWQRMKLHFVHFVREEMKVVLCKQPLCSYYLFHYIYLFAFSCPSSTRIWTFVVIHSWTEPEPEAAISTPASLSKLRHQQQTQYHYRGPCASHQTSAGTPPAPQSLQPLHRSMLPQTTIPPSRYTKNTLKAQHGPPTLFGEGKKVSRACCRLRHSCSEGVEQSAT</sequence>
<dbReference type="AlphaFoldDB" id="A0A6G1J5P4"/>
<dbReference type="EMBL" id="MU005578">
    <property type="protein sequence ID" value="KAF2685531.1"/>
    <property type="molecule type" value="Genomic_DNA"/>
</dbReference>
<proteinExistence type="predicted"/>